<gene>
    <name evidence="4" type="primary">modA_11</name>
    <name evidence="4" type="ORF">SDC9_56409</name>
</gene>
<evidence type="ECO:0000313" key="4">
    <source>
        <dbReference type="EMBL" id="MPM10085.1"/>
    </source>
</evidence>
<proteinExistence type="predicted"/>
<evidence type="ECO:0000256" key="2">
    <source>
        <dbReference type="ARBA" id="ARBA00022723"/>
    </source>
</evidence>
<keyword evidence="2" id="KW-0479">Metal-binding</keyword>
<dbReference type="PANTHER" id="PTHR30632:SF0">
    <property type="entry name" value="SULFATE-BINDING PROTEIN"/>
    <property type="match status" value="1"/>
</dbReference>
<dbReference type="FunFam" id="3.40.190.10:FF:000035">
    <property type="entry name" value="Molybdate ABC transporter substrate-binding protein"/>
    <property type="match status" value="1"/>
</dbReference>
<protein>
    <submittedName>
        <fullName evidence="4">Molybdate-binding protein ModA</fullName>
    </submittedName>
</protein>
<sequence>MKKLLTLSLALILLFTVTACSSTQSAQTASPSPSASPTATPAEKEPVTLTIAAAASLEKTFTDKLIPAFEAKYDYITVEGTYDSSGKLQTQIEAGLAADVFMSAATKQMTALTDEKLVDTDSVVQLLQNKIVLIEPASKSSGITSFQDVPNAKDIAIGDPDSVPAGQYAKEVFTYLGIWDKVSAKASLGTNVTQVLNQVGEGSADVGVVYATDAASTDTVKVIAEAPEGSLAKPVIYPVGIIAVSQNKDAAQLFVDFLKSDEAMAIFEAAGFTSNLK</sequence>
<keyword evidence="3" id="KW-0732">Signal</keyword>
<dbReference type="AlphaFoldDB" id="A0A644X1P4"/>
<evidence type="ECO:0000256" key="1">
    <source>
        <dbReference type="ARBA" id="ARBA00022505"/>
    </source>
</evidence>
<organism evidence="4">
    <name type="scientific">bioreactor metagenome</name>
    <dbReference type="NCBI Taxonomy" id="1076179"/>
    <lineage>
        <taxon>unclassified sequences</taxon>
        <taxon>metagenomes</taxon>
        <taxon>ecological metagenomes</taxon>
    </lineage>
</organism>
<dbReference type="EMBL" id="VSSQ01001649">
    <property type="protein sequence ID" value="MPM10085.1"/>
    <property type="molecule type" value="Genomic_DNA"/>
</dbReference>
<dbReference type="InterPro" id="IPR050682">
    <property type="entry name" value="ModA/WtpA"/>
</dbReference>
<dbReference type="GO" id="GO:0030973">
    <property type="term" value="F:molybdate ion binding"/>
    <property type="evidence" value="ECO:0007669"/>
    <property type="project" value="TreeGrafter"/>
</dbReference>
<dbReference type="PIRSF" id="PIRSF004846">
    <property type="entry name" value="ModA"/>
    <property type="match status" value="1"/>
</dbReference>
<name>A0A644X1P4_9ZZZZ</name>
<dbReference type="Gene3D" id="3.40.190.10">
    <property type="entry name" value="Periplasmic binding protein-like II"/>
    <property type="match status" value="2"/>
</dbReference>
<dbReference type="Pfam" id="PF13531">
    <property type="entry name" value="SBP_bac_11"/>
    <property type="match status" value="1"/>
</dbReference>
<dbReference type="PANTHER" id="PTHR30632">
    <property type="entry name" value="MOLYBDATE-BINDING PERIPLASMIC PROTEIN"/>
    <property type="match status" value="1"/>
</dbReference>
<comment type="caution">
    <text evidence="4">The sequence shown here is derived from an EMBL/GenBank/DDBJ whole genome shotgun (WGS) entry which is preliminary data.</text>
</comment>
<dbReference type="GO" id="GO:0046872">
    <property type="term" value="F:metal ion binding"/>
    <property type="evidence" value="ECO:0007669"/>
    <property type="project" value="UniProtKB-KW"/>
</dbReference>
<evidence type="ECO:0000256" key="3">
    <source>
        <dbReference type="ARBA" id="ARBA00022729"/>
    </source>
</evidence>
<dbReference type="InterPro" id="IPR005950">
    <property type="entry name" value="ModA"/>
</dbReference>
<keyword evidence="1" id="KW-0500">Molybdenum</keyword>
<dbReference type="PROSITE" id="PS51257">
    <property type="entry name" value="PROKAR_LIPOPROTEIN"/>
    <property type="match status" value="1"/>
</dbReference>
<accession>A0A644X1P4</accession>
<dbReference type="GO" id="GO:0015689">
    <property type="term" value="P:molybdate ion transport"/>
    <property type="evidence" value="ECO:0007669"/>
    <property type="project" value="InterPro"/>
</dbReference>
<dbReference type="SUPFAM" id="SSF53850">
    <property type="entry name" value="Periplasmic binding protein-like II"/>
    <property type="match status" value="1"/>
</dbReference>
<reference evidence="4" key="1">
    <citation type="submission" date="2019-08" db="EMBL/GenBank/DDBJ databases">
        <authorList>
            <person name="Kucharzyk K."/>
            <person name="Murdoch R.W."/>
            <person name="Higgins S."/>
            <person name="Loffler F."/>
        </authorList>
    </citation>
    <scope>NUCLEOTIDE SEQUENCE</scope>
</reference>
<dbReference type="NCBIfam" id="TIGR01256">
    <property type="entry name" value="modA"/>
    <property type="match status" value="1"/>
</dbReference>